<dbReference type="InterPro" id="IPR036236">
    <property type="entry name" value="Znf_C2H2_sf"/>
</dbReference>
<feature type="region of interest" description="Disordered" evidence="12">
    <location>
        <begin position="133"/>
        <end position="178"/>
    </location>
</feature>
<feature type="domain" description="C2H2-type" evidence="13">
    <location>
        <begin position="266"/>
        <end position="293"/>
    </location>
</feature>
<dbReference type="SUPFAM" id="SSF57667">
    <property type="entry name" value="beta-beta-alpha zinc fingers"/>
    <property type="match status" value="11"/>
</dbReference>
<keyword evidence="8" id="KW-0238">DNA-binding</keyword>
<dbReference type="PANTHER" id="PTHR23226">
    <property type="entry name" value="ZINC FINGER AND SCAN DOMAIN-CONTAINING"/>
    <property type="match status" value="1"/>
</dbReference>
<name>A0A3Q2ZTB4_KRYMA</name>
<feature type="domain" description="C2H2-type" evidence="13">
    <location>
        <begin position="778"/>
        <end position="805"/>
    </location>
</feature>
<keyword evidence="15" id="KW-1185">Reference proteome</keyword>
<reference evidence="14" key="2">
    <citation type="submission" date="2025-09" db="UniProtKB">
        <authorList>
            <consortium name="Ensembl"/>
        </authorList>
    </citation>
    <scope>IDENTIFICATION</scope>
</reference>
<dbReference type="PROSITE" id="PS50157">
    <property type="entry name" value="ZINC_FINGER_C2H2_2"/>
    <property type="match status" value="18"/>
</dbReference>
<keyword evidence="9" id="KW-0804">Transcription</keyword>
<dbReference type="FunFam" id="3.30.160.60:FF:000417">
    <property type="entry name" value="Zinc finger protein"/>
    <property type="match status" value="1"/>
</dbReference>
<feature type="domain" description="C2H2-type" evidence="13">
    <location>
        <begin position="837"/>
        <end position="864"/>
    </location>
</feature>
<dbReference type="FunFam" id="3.30.160.60:FF:001325">
    <property type="entry name" value="zinc finger protein 200"/>
    <property type="match status" value="1"/>
</dbReference>
<evidence type="ECO:0000256" key="8">
    <source>
        <dbReference type="ARBA" id="ARBA00023125"/>
    </source>
</evidence>
<protein>
    <submittedName>
        <fullName evidence="14">Zinc finger protein 709-like</fullName>
    </submittedName>
</protein>
<feature type="domain" description="C2H2-type" evidence="13">
    <location>
        <begin position="183"/>
        <end position="210"/>
    </location>
</feature>
<evidence type="ECO:0000256" key="2">
    <source>
        <dbReference type="ARBA" id="ARBA00006991"/>
    </source>
</evidence>
<evidence type="ECO:0000256" key="12">
    <source>
        <dbReference type="SAM" id="MobiDB-lite"/>
    </source>
</evidence>
<dbReference type="FunFam" id="3.30.160.60:FF:000358">
    <property type="entry name" value="zinc finger protein 24"/>
    <property type="match status" value="2"/>
</dbReference>
<feature type="domain" description="C2H2-type" evidence="13">
    <location>
        <begin position="750"/>
        <end position="777"/>
    </location>
</feature>
<feature type="domain" description="C2H2-type" evidence="13">
    <location>
        <begin position="576"/>
        <end position="600"/>
    </location>
</feature>
<feature type="domain" description="C2H2-type" evidence="13">
    <location>
        <begin position="601"/>
        <end position="628"/>
    </location>
</feature>
<dbReference type="FunFam" id="3.30.160.60:FF:000624">
    <property type="entry name" value="zinc finger protein 697"/>
    <property type="match status" value="1"/>
</dbReference>
<keyword evidence="7" id="KW-0805">Transcription regulation</keyword>
<dbReference type="GO" id="GO:0000978">
    <property type="term" value="F:RNA polymerase II cis-regulatory region sequence-specific DNA binding"/>
    <property type="evidence" value="ECO:0007669"/>
    <property type="project" value="TreeGrafter"/>
</dbReference>
<evidence type="ECO:0000313" key="14">
    <source>
        <dbReference type="Ensembl" id="ENSKMAP00000001499.1"/>
    </source>
</evidence>
<keyword evidence="5 11" id="KW-0863">Zinc-finger</keyword>
<feature type="domain" description="C2H2-type" evidence="13">
    <location>
        <begin position="865"/>
        <end position="892"/>
    </location>
</feature>
<feature type="domain" description="C2H2-type" evidence="13">
    <location>
        <begin position="464"/>
        <end position="491"/>
    </location>
</feature>
<evidence type="ECO:0000256" key="9">
    <source>
        <dbReference type="ARBA" id="ARBA00023163"/>
    </source>
</evidence>
<dbReference type="InterPro" id="IPR013087">
    <property type="entry name" value="Znf_C2H2_type"/>
</dbReference>
<feature type="domain" description="C2H2-type" evidence="13">
    <location>
        <begin position="211"/>
        <end position="238"/>
    </location>
</feature>
<dbReference type="Pfam" id="PF00096">
    <property type="entry name" value="zf-C2H2"/>
    <property type="match status" value="8"/>
</dbReference>
<dbReference type="OMA" id="GCHLCWK"/>
<dbReference type="GO" id="GO:0000981">
    <property type="term" value="F:DNA-binding transcription factor activity, RNA polymerase II-specific"/>
    <property type="evidence" value="ECO:0007669"/>
    <property type="project" value="TreeGrafter"/>
</dbReference>
<keyword evidence="6" id="KW-0862">Zinc</keyword>
<evidence type="ECO:0000256" key="6">
    <source>
        <dbReference type="ARBA" id="ARBA00022833"/>
    </source>
</evidence>
<dbReference type="GO" id="GO:0005634">
    <property type="term" value="C:nucleus"/>
    <property type="evidence" value="ECO:0007669"/>
    <property type="project" value="UniProtKB-SubCell"/>
</dbReference>
<feature type="domain" description="C2H2-type" evidence="13">
    <location>
        <begin position="893"/>
        <end position="920"/>
    </location>
</feature>
<dbReference type="Proteomes" id="UP000264800">
    <property type="component" value="Unplaced"/>
</dbReference>
<feature type="region of interest" description="Disordered" evidence="12">
    <location>
        <begin position="623"/>
        <end position="658"/>
    </location>
</feature>
<feature type="domain" description="C2H2-type" evidence="13">
    <location>
        <begin position="521"/>
        <end position="548"/>
    </location>
</feature>
<accession>A0A3Q2ZTB4</accession>
<dbReference type="OrthoDB" id="6077919at2759"/>
<dbReference type="FunFam" id="3.30.160.60:FF:000733">
    <property type="entry name" value="Zinc finger protein 236 variant"/>
    <property type="match status" value="1"/>
</dbReference>
<evidence type="ECO:0000256" key="5">
    <source>
        <dbReference type="ARBA" id="ARBA00022771"/>
    </source>
</evidence>
<dbReference type="Pfam" id="PF13912">
    <property type="entry name" value="zf-C2H2_6"/>
    <property type="match status" value="4"/>
</dbReference>
<dbReference type="FunFam" id="3.30.160.60:FF:000965">
    <property type="entry name" value="Neurotrophin receptor-interacting factor homolog"/>
    <property type="match status" value="1"/>
</dbReference>
<keyword evidence="4" id="KW-0677">Repeat</keyword>
<dbReference type="GO" id="GO:0008270">
    <property type="term" value="F:zinc ion binding"/>
    <property type="evidence" value="ECO:0007669"/>
    <property type="project" value="UniProtKB-KW"/>
</dbReference>
<dbReference type="SMART" id="SM00355">
    <property type="entry name" value="ZnF_C2H2"/>
    <property type="match status" value="24"/>
</dbReference>
<keyword evidence="3" id="KW-0479">Metal-binding</keyword>
<organism evidence="14 15">
    <name type="scientific">Kryptolebias marmoratus</name>
    <name type="common">Mangrove killifish</name>
    <name type="synonym">Rivulus marmoratus</name>
    <dbReference type="NCBI Taxonomy" id="37003"/>
    <lineage>
        <taxon>Eukaryota</taxon>
        <taxon>Metazoa</taxon>
        <taxon>Chordata</taxon>
        <taxon>Craniata</taxon>
        <taxon>Vertebrata</taxon>
        <taxon>Euteleostomi</taxon>
        <taxon>Actinopterygii</taxon>
        <taxon>Neopterygii</taxon>
        <taxon>Teleostei</taxon>
        <taxon>Neoteleostei</taxon>
        <taxon>Acanthomorphata</taxon>
        <taxon>Ovalentaria</taxon>
        <taxon>Atherinomorphae</taxon>
        <taxon>Cyprinodontiformes</taxon>
        <taxon>Rivulidae</taxon>
        <taxon>Kryptolebias</taxon>
    </lineage>
</organism>
<comment type="subcellular location">
    <subcellularLocation>
        <location evidence="1">Nucleus</location>
    </subcellularLocation>
</comment>
<dbReference type="RefSeq" id="XP_017285118.1">
    <property type="nucleotide sequence ID" value="XM_017429629.3"/>
</dbReference>
<feature type="domain" description="C2H2-type" evidence="13">
    <location>
        <begin position="921"/>
        <end position="952"/>
    </location>
</feature>
<feature type="domain" description="C2H2-type" evidence="13">
    <location>
        <begin position="436"/>
        <end position="463"/>
    </location>
</feature>
<dbReference type="FunFam" id="3.30.160.60:FF:002343">
    <property type="entry name" value="Zinc finger protein 33A"/>
    <property type="match status" value="1"/>
</dbReference>
<sequence>MSLIEPMPPRCGLRALADSVSELLNRVAEEVLCGLEKRGVGSGRSGGASARLLQPLRLLLAERMAAAAQGIVGLLKREVEEYRRRLERQNRLLEAVLSPVVRLKWADSVPPSGLKTTTGDKDLLLLSDSTRLPPSSRSFTSSDIAAAESDEEWRGSDVSSGNDETDKGGEGGQTASSEELENQHCIICEKTFRHKGHLVKHVRTHSDSPEHLCGVCGQQLESSKGLSDHLRSHRDNLSTRGTCEICGKTFQNMETHKRSHTGVRPFSCNVCGKSFPRDGALRRHKKIHNRKKPDACHICGQMFTENQLLQEHLKKHEDKNANQSQEGDVGEDSEALEQKANTESTLGEKSSSFCCKVCGDFFYSRGFLRKHAETHCNNPKNICGVCGEHTESSKGLSDHLRSHRDNLSTRGTCEICGVTFQNMETHKRSHTGVRPFSCVVCGKSFPRHGALRRHKKIHIRKKPDSCQICGQTFTENQLLQEHLKKHEDKNGNQSEGDNVGEDCETPTQNSTESTICEKSSFCCKVCGDFFYSRGFLRKHAKTHCNDSKNMCGLCGERLDTPDGLLTHLQSHRQISGTCSICGKTFQNMETHMRSHTGFKPYRCTVCSKRFPRPGALRQHKRTHSKTFKGSSTLRTHVRGDSVEIHDTTDMESPSDCSSLEPEAQSIRTQSSSCCKVCRETFQTKASLTKHVKSHSSESVCGICGECLLLSETLTDHLQTHKETGNICHICGKNYQNIETHMRSHTGIKPYHCSICGKSFPRPGALRRHKKTHSGERPYICEFCGKTFTDGCTLTTHIKNHTGDKPVNRVSCETCGKSLASAHVLEVHKRIHTGEKPFLCRVCGKSFRQLAGLNAHMLTHTGEKPFSCSLCSKSFSTKGYLQTHIRFHKKERAFSCHLCWKAFVTNTDLKKHLLTHTGKKPYSCQICGKSYQEKRSRDVHMKVHQVVHSNKEPIRRQDGLQPDFIQL</sequence>
<feature type="region of interest" description="Disordered" evidence="12">
    <location>
        <begin position="316"/>
        <end position="343"/>
    </location>
</feature>
<dbReference type="KEGG" id="kmr:108243896"/>
<dbReference type="FunFam" id="3.30.160.60:FF:000761">
    <property type="entry name" value="Zinc finger protein 449"/>
    <property type="match status" value="1"/>
</dbReference>
<feature type="domain" description="C2H2-type" evidence="13">
    <location>
        <begin position="353"/>
        <end position="380"/>
    </location>
</feature>
<feature type="domain" description="C2H2-type" evidence="13">
    <location>
        <begin position="294"/>
        <end position="321"/>
    </location>
</feature>
<feature type="domain" description="C2H2-type" evidence="13">
    <location>
        <begin position="809"/>
        <end position="836"/>
    </location>
</feature>
<evidence type="ECO:0000256" key="7">
    <source>
        <dbReference type="ARBA" id="ARBA00023015"/>
    </source>
</evidence>
<evidence type="ECO:0000256" key="3">
    <source>
        <dbReference type="ARBA" id="ARBA00022723"/>
    </source>
</evidence>
<dbReference type="AlphaFoldDB" id="A0A3Q2ZTB4"/>
<dbReference type="Ensembl" id="ENSKMAT00000001540.1">
    <property type="protein sequence ID" value="ENSKMAP00000001499.1"/>
    <property type="gene ID" value="ENSKMAG00000001192.1"/>
</dbReference>
<evidence type="ECO:0000256" key="11">
    <source>
        <dbReference type="PROSITE-ProRule" id="PRU00042"/>
    </source>
</evidence>
<evidence type="ECO:0000313" key="15">
    <source>
        <dbReference type="Proteomes" id="UP000264800"/>
    </source>
</evidence>
<evidence type="ECO:0000259" key="13">
    <source>
        <dbReference type="PROSITE" id="PS50157"/>
    </source>
</evidence>
<dbReference type="Gene3D" id="3.30.160.60">
    <property type="entry name" value="Classic Zinc Finger"/>
    <property type="match status" value="17"/>
</dbReference>
<feature type="domain" description="C2H2-type" evidence="13">
    <location>
        <begin position="672"/>
        <end position="699"/>
    </location>
</feature>
<evidence type="ECO:0000256" key="1">
    <source>
        <dbReference type="ARBA" id="ARBA00004123"/>
    </source>
</evidence>
<dbReference type="PROSITE" id="PS00028">
    <property type="entry name" value="ZINC_FINGER_C2H2_1"/>
    <property type="match status" value="19"/>
</dbReference>
<comment type="similarity">
    <text evidence="2">Belongs to the krueppel C2H2-type zinc-finger protein family.</text>
</comment>
<feature type="region of interest" description="Disordered" evidence="12">
    <location>
        <begin position="485"/>
        <end position="505"/>
    </location>
</feature>
<dbReference type="PANTHER" id="PTHR23226:SF416">
    <property type="entry name" value="FI01424P"/>
    <property type="match status" value="1"/>
</dbReference>
<evidence type="ECO:0000256" key="10">
    <source>
        <dbReference type="ARBA" id="ARBA00023242"/>
    </source>
</evidence>
<proteinExistence type="inferred from homology"/>
<evidence type="ECO:0000256" key="4">
    <source>
        <dbReference type="ARBA" id="ARBA00022737"/>
    </source>
</evidence>
<feature type="compositionally biased region" description="Basic and acidic residues" evidence="12">
    <location>
        <begin position="637"/>
        <end position="648"/>
    </location>
</feature>
<keyword evidence="10" id="KW-0539">Nucleus</keyword>
<dbReference type="GeneID" id="108243896"/>
<reference evidence="14" key="1">
    <citation type="submission" date="2025-08" db="UniProtKB">
        <authorList>
            <consortium name="Ensembl"/>
        </authorList>
    </citation>
    <scope>IDENTIFICATION</scope>
</reference>
<dbReference type="GeneTree" id="ENSGT00950000183052"/>
<dbReference type="Pfam" id="PF13894">
    <property type="entry name" value="zf-C2H2_4"/>
    <property type="match status" value="1"/>
</dbReference>